<evidence type="ECO:0000256" key="1">
    <source>
        <dbReference type="ARBA" id="ARBA00004141"/>
    </source>
</evidence>
<feature type="transmembrane region" description="Helical" evidence="5">
    <location>
        <begin position="209"/>
        <end position="224"/>
    </location>
</feature>
<dbReference type="PANTHER" id="PTHR37422">
    <property type="entry name" value="TEICHURONIC ACID BIOSYNTHESIS PROTEIN TUAE"/>
    <property type="match status" value="1"/>
</dbReference>
<proteinExistence type="predicted"/>
<keyword evidence="4 5" id="KW-0472">Membrane</keyword>
<feature type="transmembrane region" description="Helical" evidence="5">
    <location>
        <begin position="153"/>
        <end position="175"/>
    </location>
</feature>
<comment type="subcellular location">
    <subcellularLocation>
        <location evidence="1">Membrane</location>
        <topology evidence="1">Multi-pass membrane protein</topology>
    </subcellularLocation>
</comment>
<evidence type="ECO:0000259" key="6">
    <source>
        <dbReference type="Pfam" id="PF04932"/>
    </source>
</evidence>
<evidence type="ECO:0000256" key="2">
    <source>
        <dbReference type="ARBA" id="ARBA00022692"/>
    </source>
</evidence>
<comment type="caution">
    <text evidence="7">The sequence shown here is derived from an EMBL/GenBank/DDBJ whole genome shotgun (WGS) entry which is preliminary data.</text>
</comment>
<keyword evidence="7" id="KW-0436">Ligase</keyword>
<reference evidence="7 8" key="1">
    <citation type="submission" date="2021-05" db="EMBL/GenBank/DDBJ databases">
        <title>A Polyphasic approach of four new species of the genus Ohtaekwangia: Ohtaekwangia histidinii sp. nov., Ohtaekwangia cretensis sp. nov., Ohtaekwangia indiensis sp. nov., Ohtaekwangia reichenbachii sp. nov. from diverse environment.</title>
        <authorList>
            <person name="Octaviana S."/>
        </authorList>
    </citation>
    <scope>NUCLEOTIDE SEQUENCE [LARGE SCALE GENOMIC DNA]</scope>
    <source>
        <strain evidence="7 8">PWU20</strain>
    </source>
</reference>
<sequence>MKISEIKSYSERLNIILLSIIVGTLPLTSLPKITNFFIILLALNWLFQRNLHIKNGLVLFFSLFYLLHFVGVFYSDNSRQAFFELEKKMTFIIFPVLLSSLPGLTAKAFKNILTVFVVACLLSSLICLSYAIYRFLLNFSIEYFFYYPLVEVIGIHPIYLAMYICFSCFVIFYFYRPKGTDKAIRHLVFYLVLIYLIIFLFLLSARAEILAFYIISFAFLIIYFKKKQKLLRAFISFGVLSLIFLVLVFLNPINRERFKEAINYKSEYTIEKQWGGRAERLLMWDCGFDIVKENLFVGVGTGDAIDELEECYRAKNYAALLFYPDISYNAHNQYLETTIDLGVLGLFLLFSSLLYLIFRAIRTKDYLFLSFLVLFSIASLTESMLEVNKGIIFFTFFSSLFFCKTP</sequence>
<dbReference type="PANTHER" id="PTHR37422:SF17">
    <property type="entry name" value="O-ANTIGEN LIGASE"/>
    <property type="match status" value="1"/>
</dbReference>
<feature type="transmembrane region" description="Helical" evidence="5">
    <location>
        <begin position="15"/>
        <end position="43"/>
    </location>
</feature>
<feature type="transmembrane region" description="Helical" evidence="5">
    <location>
        <begin position="231"/>
        <end position="250"/>
    </location>
</feature>
<feature type="transmembrane region" description="Helical" evidence="5">
    <location>
        <begin position="55"/>
        <end position="74"/>
    </location>
</feature>
<dbReference type="InterPro" id="IPR051533">
    <property type="entry name" value="WaaL-like"/>
</dbReference>
<protein>
    <submittedName>
        <fullName evidence="7">O-antigen ligase family protein</fullName>
    </submittedName>
</protein>
<evidence type="ECO:0000313" key="8">
    <source>
        <dbReference type="Proteomes" id="UP000772618"/>
    </source>
</evidence>
<organism evidence="7 8">
    <name type="scientific">Chryseosolibacter indicus</name>
    <dbReference type="NCBI Taxonomy" id="2782351"/>
    <lineage>
        <taxon>Bacteria</taxon>
        <taxon>Pseudomonadati</taxon>
        <taxon>Bacteroidota</taxon>
        <taxon>Cytophagia</taxon>
        <taxon>Cytophagales</taxon>
        <taxon>Chryseotaleaceae</taxon>
        <taxon>Chryseosolibacter</taxon>
    </lineage>
</organism>
<evidence type="ECO:0000256" key="4">
    <source>
        <dbReference type="ARBA" id="ARBA00023136"/>
    </source>
</evidence>
<dbReference type="Proteomes" id="UP000772618">
    <property type="component" value="Unassembled WGS sequence"/>
</dbReference>
<keyword evidence="3 5" id="KW-1133">Transmembrane helix</keyword>
<dbReference type="RefSeq" id="WP_254154528.1">
    <property type="nucleotide sequence ID" value="NZ_JAHESD010000034.1"/>
</dbReference>
<dbReference type="InterPro" id="IPR007016">
    <property type="entry name" value="O-antigen_ligase-rel_domated"/>
</dbReference>
<gene>
    <name evidence="7" type="ORF">KK060_14845</name>
</gene>
<dbReference type="GO" id="GO:0016874">
    <property type="term" value="F:ligase activity"/>
    <property type="evidence" value="ECO:0007669"/>
    <property type="project" value="UniProtKB-KW"/>
</dbReference>
<feature type="transmembrane region" description="Helical" evidence="5">
    <location>
        <begin position="113"/>
        <end position="133"/>
    </location>
</feature>
<dbReference type="EMBL" id="JAHESD010000034">
    <property type="protein sequence ID" value="MBT1704569.1"/>
    <property type="molecule type" value="Genomic_DNA"/>
</dbReference>
<feature type="transmembrane region" description="Helical" evidence="5">
    <location>
        <begin position="341"/>
        <end position="358"/>
    </location>
</feature>
<accession>A0ABS5VUZ5</accession>
<feature type="domain" description="O-antigen ligase-related" evidence="6">
    <location>
        <begin position="191"/>
        <end position="350"/>
    </location>
</feature>
<feature type="transmembrane region" description="Helical" evidence="5">
    <location>
        <begin position="365"/>
        <end position="381"/>
    </location>
</feature>
<keyword evidence="2 5" id="KW-0812">Transmembrane</keyword>
<keyword evidence="8" id="KW-1185">Reference proteome</keyword>
<evidence type="ECO:0000313" key="7">
    <source>
        <dbReference type="EMBL" id="MBT1704569.1"/>
    </source>
</evidence>
<name>A0ABS5VUZ5_9BACT</name>
<evidence type="ECO:0000256" key="3">
    <source>
        <dbReference type="ARBA" id="ARBA00022989"/>
    </source>
</evidence>
<dbReference type="Pfam" id="PF04932">
    <property type="entry name" value="Wzy_C"/>
    <property type="match status" value="1"/>
</dbReference>
<feature type="transmembrane region" description="Helical" evidence="5">
    <location>
        <begin position="187"/>
        <end position="203"/>
    </location>
</feature>
<feature type="transmembrane region" description="Helical" evidence="5">
    <location>
        <begin position="89"/>
        <end position="106"/>
    </location>
</feature>
<evidence type="ECO:0000256" key="5">
    <source>
        <dbReference type="SAM" id="Phobius"/>
    </source>
</evidence>